<reference evidence="5 6" key="1">
    <citation type="submission" date="2021-03" db="EMBL/GenBank/DDBJ databases">
        <title>Genomic Encyclopedia of Type Strains, Phase IV (KMG-IV): sequencing the most valuable type-strain genomes for metagenomic binning, comparative biology and taxonomic classification.</title>
        <authorList>
            <person name="Goeker M."/>
        </authorList>
    </citation>
    <scope>NUCLEOTIDE SEQUENCE [LARGE SCALE GENOMIC DNA]</scope>
    <source>
        <strain evidence="5 6">DSM 24738</strain>
    </source>
</reference>
<dbReference type="PANTHER" id="PTHR34295:SF1">
    <property type="entry name" value="BIOTIN TRANSPORTER BIOY"/>
    <property type="match status" value="1"/>
</dbReference>
<evidence type="ECO:0000256" key="1">
    <source>
        <dbReference type="ARBA" id="ARBA00010692"/>
    </source>
</evidence>
<dbReference type="PANTHER" id="PTHR34295">
    <property type="entry name" value="BIOTIN TRANSPORTER BIOY"/>
    <property type="match status" value="1"/>
</dbReference>
<gene>
    <name evidence="5" type="ORF">J2Z37_000909</name>
</gene>
<feature type="transmembrane region" description="Helical" evidence="3">
    <location>
        <begin position="115"/>
        <end position="136"/>
    </location>
</feature>
<keyword evidence="3" id="KW-0812">Transmembrane</keyword>
<feature type="transmembrane region" description="Helical" evidence="3">
    <location>
        <begin position="57"/>
        <end position="74"/>
    </location>
</feature>
<evidence type="ECO:0000313" key="5">
    <source>
        <dbReference type="EMBL" id="MBP1930912.1"/>
    </source>
</evidence>
<evidence type="ECO:0000256" key="3">
    <source>
        <dbReference type="SAM" id="Phobius"/>
    </source>
</evidence>
<proteinExistence type="inferred from homology"/>
<keyword evidence="3" id="KW-1133">Transmembrane helix</keyword>
<comment type="subcellular location">
    <subcellularLocation>
        <location evidence="2">Cell membrane</location>
        <topology evidence="2">Multi-pass membrane protein</topology>
    </subcellularLocation>
</comment>
<dbReference type="Gene3D" id="1.10.1760.20">
    <property type="match status" value="1"/>
</dbReference>
<comment type="similarity">
    <text evidence="1 2">Belongs to the BioY family.</text>
</comment>
<dbReference type="RefSeq" id="WP_245203577.1">
    <property type="nucleotide sequence ID" value="NZ_JAGGKT010000002.1"/>
</dbReference>
<name>A0ABS4GL90_9BACL</name>
<sequence length="187" mass="19788">MQKNKTKMMVLSALFAAVTAVCAQITVPVGPVPFTLQVLAINLTGMILGSRWGAVSAMVYLALGAVGAPVFAGFNGGMQALIGKTGGYIISFIPAAFVIGWIMERGKVTVGKAFLANLLGLLIIYAMGTAQLKFVLNLPWEQAFQFGVIPFLIPDLIKLAMASTLGVVILKRLTLAGLRTRETSSPM</sequence>
<evidence type="ECO:0000256" key="2">
    <source>
        <dbReference type="PIRNR" id="PIRNR016661"/>
    </source>
</evidence>
<evidence type="ECO:0000256" key="4">
    <source>
        <dbReference type="SAM" id="SignalP"/>
    </source>
</evidence>
<comment type="caution">
    <text evidence="5">The sequence shown here is derived from an EMBL/GenBank/DDBJ whole genome shotgun (WGS) entry which is preliminary data.</text>
</comment>
<accession>A0ABS4GL90</accession>
<protein>
    <recommendedName>
        <fullName evidence="2">Biotin transporter</fullName>
    </recommendedName>
</protein>
<keyword evidence="6" id="KW-1185">Reference proteome</keyword>
<dbReference type="Pfam" id="PF02632">
    <property type="entry name" value="BioY"/>
    <property type="match status" value="1"/>
</dbReference>
<organism evidence="5 6">
    <name type="scientific">Ammoniphilus resinae</name>
    <dbReference type="NCBI Taxonomy" id="861532"/>
    <lineage>
        <taxon>Bacteria</taxon>
        <taxon>Bacillati</taxon>
        <taxon>Bacillota</taxon>
        <taxon>Bacilli</taxon>
        <taxon>Bacillales</taxon>
        <taxon>Paenibacillaceae</taxon>
        <taxon>Aneurinibacillus group</taxon>
        <taxon>Ammoniphilus</taxon>
    </lineage>
</organism>
<dbReference type="Proteomes" id="UP001519343">
    <property type="component" value="Unassembled WGS sequence"/>
</dbReference>
<feature type="signal peptide" evidence="4">
    <location>
        <begin position="1"/>
        <end position="23"/>
    </location>
</feature>
<keyword evidence="2" id="KW-0813">Transport</keyword>
<keyword evidence="2" id="KW-1003">Cell membrane</keyword>
<evidence type="ECO:0000313" key="6">
    <source>
        <dbReference type="Proteomes" id="UP001519343"/>
    </source>
</evidence>
<dbReference type="EMBL" id="JAGGKT010000002">
    <property type="protein sequence ID" value="MBP1930912.1"/>
    <property type="molecule type" value="Genomic_DNA"/>
</dbReference>
<dbReference type="PIRSF" id="PIRSF016661">
    <property type="entry name" value="BioY"/>
    <property type="match status" value="1"/>
</dbReference>
<feature type="transmembrane region" description="Helical" evidence="3">
    <location>
        <begin position="148"/>
        <end position="170"/>
    </location>
</feature>
<keyword evidence="4" id="KW-0732">Signal</keyword>
<dbReference type="InterPro" id="IPR003784">
    <property type="entry name" value="BioY"/>
</dbReference>
<feature type="chain" id="PRO_5047132905" description="Biotin transporter" evidence="4">
    <location>
        <begin position="24"/>
        <end position="187"/>
    </location>
</feature>
<feature type="transmembrane region" description="Helical" evidence="3">
    <location>
        <begin position="86"/>
        <end position="103"/>
    </location>
</feature>
<keyword evidence="2 3" id="KW-0472">Membrane</keyword>